<proteinExistence type="predicted"/>
<dbReference type="AlphaFoldDB" id="A0A1W1IJF4"/>
<dbReference type="Proteomes" id="UP000195985">
    <property type="component" value="Unassembled WGS sequence"/>
</dbReference>
<evidence type="ECO:0000313" key="2">
    <source>
        <dbReference type="EMBL" id="SLM53178.1"/>
    </source>
</evidence>
<reference evidence="3" key="1">
    <citation type="submission" date="2016-04" db="EMBL/GenBank/DDBJ databases">
        <authorList>
            <person name="Strepis N."/>
        </authorList>
    </citation>
    <scope>NUCLEOTIDE SEQUENCE [LARGE SCALE GENOMIC DNA]</scope>
</reference>
<evidence type="ECO:0000256" key="1">
    <source>
        <dbReference type="SAM" id="Coils"/>
    </source>
</evidence>
<name>A0A1W1IJF4_9LACT</name>
<feature type="coiled-coil region" evidence="1">
    <location>
        <begin position="49"/>
        <end position="76"/>
    </location>
</feature>
<evidence type="ECO:0000313" key="3">
    <source>
        <dbReference type="Proteomes" id="UP000195985"/>
    </source>
</evidence>
<keyword evidence="3" id="KW-1185">Reference proteome</keyword>
<accession>A0A1W1IJF4</accession>
<keyword evidence="1" id="KW-0175">Coiled coil</keyword>
<gene>
    <name evidence="2" type="ORF">TPAS_2905</name>
</gene>
<dbReference type="OrthoDB" id="2167406at2"/>
<protein>
    <submittedName>
        <fullName evidence="2">Uncharacterized protein</fullName>
    </submittedName>
</protein>
<organism evidence="2 3">
    <name type="scientific">Trichococcus pasteurii</name>
    <dbReference type="NCBI Taxonomy" id="43064"/>
    <lineage>
        <taxon>Bacteria</taxon>
        <taxon>Bacillati</taxon>
        <taxon>Bacillota</taxon>
        <taxon>Bacilli</taxon>
        <taxon>Lactobacillales</taxon>
        <taxon>Carnobacteriaceae</taxon>
        <taxon>Trichococcus</taxon>
    </lineage>
</organism>
<dbReference type="EMBL" id="FWEY01000013">
    <property type="protein sequence ID" value="SLM53178.1"/>
    <property type="molecule type" value="Genomic_DNA"/>
</dbReference>
<dbReference type="RefSeq" id="WP_086943880.1">
    <property type="nucleotide sequence ID" value="NZ_FONM01000025.1"/>
</dbReference>
<sequence>MEHYAHVVDQIHFRIDTIKAIIKETEIYLHKQLNGGVPIEHLSEHYSLLDTEEGRLSGLNEALNILQSQLLKYKSDQQ</sequence>